<dbReference type="Pfam" id="PF11735">
    <property type="entry name" value="CAP59_mtransfer"/>
    <property type="match status" value="1"/>
</dbReference>
<evidence type="ECO:0000256" key="1">
    <source>
        <dbReference type="SAM" id="MobiDB-lite"/>
    </source>
</evidence>
<sequence length="460" mass="51712">MVQNLYHEPLLASFVAIQDTLRNGTSTSSTVSNPASDTLRSLHSSSTPTPPVTHEDGQVFLPDSKENSMSTLGHKSQIQLSYQDCSTKQWNNSLVKSASAIVDNVMNDKENSVDALGCPAANFSRYAYLAQTTPHESRPKYFFALDLFQSIQILEQLLLSIVEAIKILGPENCVLSIVEGRSTDGTFETLQTLQKEIEKIGVQYRLQCVDIEPTSPDGDRILALALLRNSALLPLLAHPKDYAPETRIIFLNDVALCAEDILELIHQGAVLNADVTCAFDWWEEFFYDIWIGRTMVGDLFFEIPQSHSWDFARNLFWNHEPSRKSYKEGRPFQVFSCWNGALTITGKPFMEGKIKFRSSMEGECRLGEPVHLAKDLWNLGYGKIAVVPSVNVAYTLDNTVRVKEDHGTVSHWVEREEGNAHKIDWIKHPPPQIKCFVDWSHPSWEPWNAGLNQSTGSEIG</sequence>
<comment type="caution">
    <text evidence="2">The sequence shown here is derived from an EMBL/GenBank/DDBJ whole genome shotgun (WGS) entry which is preliminary data.</text>
</comment>
<dbReference type="RefSeq" id="XP_064709015.1">
    <property type="nucleotide sequence ID" value="XM_064855426.1"/>
</dbReference>
<evidence type="ECO:0000313" key="3">
    <source>
        <dbReference type="Proteomes" id="UP001358417"/>
    </source>
</evidence>
<proteinExistence type="predicted"/>
<dbReference type="PANTHER" id="PTHR34144:SF5">
    <property type="entry name" value="ALPHA-1,3-MANNOSYLTRANSFERASE CMT1"/>
    <property type="match status" value="1"/>
</dbReference>
<evidence type="ECO:0008006" key="4">
    <source>
        <dbReference type="Google" id="ProtNLM"/>
    </source>
</evidence>
<keyword evidence="3" id="KW-1185">Reference proteome</keyword>
<dbReference type="EMBL" id="JAVRRD010000006">
    <property type="protein sequence ID" value="KAK5057897.1"/>
    <property type="molecule type" value="Genomic_DNA"/>
</dbReference>
<gene>
    <name evidence="2" type="ORF">LTR84_011898</name>
</gene>
<dbReference type="PANTHER" id="PTHR34144">
    <property type="entry name" value="CHROMOSOME 8, WHOLE GENOME SHOTGUN SEQUENCE"/>
    <property type="match status" value="1"/>
</dbReference>
<name>A0AAV9NHQ1_9EURO</name>
<dbReference type="GeneID" id="89980048"/>
<dbReference type="Proteomes" id="UP001358417">
    <property type="component" value="Unassembled WGS sequence"/>
</dbReference>
<accession>A0AAV9NHQ1</accession>
<feature type="compositionally biased region" description="Polar residues" evidence="1">
    <location>
        <begin position="24"/>
        <end position="47"/>
    </location>
</feature>
<feature type="region of interest" description="Disordered" evidence="1">
    <location>
        <begin position="24"/>
        <end position="56"/>
    </location>
</feature>
<dbReference type="AlphaFoldDB" id="A0AAV9NHQ1"/>
<organism evidence="2 3">
    <name type="scientific">Exophiala bonariae</name>
    <dbReference type="NCBI Taxonomy" id="1690606"/>
    <lineage>
        <taxon>Eukaryota</taxon>
        <taxon>Fungi</taxon>
        <taxon>Dikarya</taxon>
        <taxon>Ascomycota</taxon>
        <taxon>Pezizomycotina</taxon>
        <taxon>Eurotiomycetes</taxon>
        <taxon>Chaetothyriomycetidae</taxon>
        <taxon>Chaetothyriales</taxon>
        <taxon>Herpotrichiellaceae</taxon>
        <taxon>Exophiala</taxon>
    </lineage>
</organism>
<reference evidence="2 3" key="1">
    <citation type="submission" date="2023-08" db="EMBL/GenBank/DDBJ databases">
        <title>Black Yeasts Isolated from many extreme environments.</title>
        <authorList>
            <person name="Coleine C."/>
            <person name="Stajich J.E."/>
            <person name="Selbmann L."/>
        </authorList>
    </citation>
    <scope>NUCLEOTIDE SEQUENCE [LARGE SCALE GENOMIC DNA]</scope>
    <source>
        <strain evidence="2 3">CCFEE 5792</strain>
    </source>
</reference>
<dbReference type="InterPro" id="IPR021047">
    <property type="entry name" value="Mannosyltransferase_CMT1"/>
</dbReference>
<protein>
    <recommendedName>
        <fullName evidence="4">Alpha-1,3-mannosyltransferase CMT1</fullName>
    </recommendedName>
</protein>
<evidence type="ECO:0000313" key="2">
    <source>
        <dbReference type="EMBL" id="KAK5057897.1"/>
    </source>
</evidence>